<feature type="compositionally biased region" description="Pro residues" evidence="1">
    <location>
        <begin position="32"/>
        <end position="61"/>
    </location>
</feature>
<evidence type="ECO:0000313" key="2">
    <source>
        <dbReference type="EMBL" id="AEV72326.1"/>
    </source>
</evidence>
<dbReference type="PATRIC" id="fig|710685.3.peg.1719"/>
<dbReference type="OrthoDB" id="4753240at2"/>
<gene>
    <name evidence="2" type="ordered locus">MycrhN_1712</name>
</gene>
<reference evidence="2 3" key="1">
    <citation type="submission" date="2011-12" db="EMBL/GenBank/DDBJ databases">
        <title>Complete sequence of Mycobacterium rhodesiae NBB3.</title>
        <authorList>
            <consortium name="US DOE Joint Genome Institute"/>
            <person name="Lucas S."/>
            <person name="Han J."/>
            <person name="Lapidus A."/>
            <person name="Cheng J.-F."/>
            <person name="Goodwin L."/>
            <person name="Pitluck S."/>
            <person name="Peters L."/>
            <person name="Mikhailova N."/>
            <person name="Gu W."/>
            <person name="Detter J.C."/>
            <person name="Han C."/>
            <person name="Tapia R."/>
            <person name="Land M."/>
            <person name="Hauser L."/>
            <person name="Kyrpides N."/>
            <person name="Ivanova N."/>
            <person name="Pagani I."/>
            <person name="Mattes T."/>
            <person name="Holmes A."/>
            <person name="Rutledge P."/>
            <person name="Paulsen I."/>
            <person name="Coleman N."/>
            <person name="Woyke T."/>
        </authorList>
    </citation>
    <scope>NUCLEOTIDE SEQUENCE [LARGE SCALE GENOMIC DNA]</scope>
    <source>
        <strain evidence="2 3">NBB3</strain>
    </source>
</reference>
<dbReference type="RefSeq" id="WP_014210140.1">
    <property type="nucleotide sequence ID" value="NC_016604.1"/>
</dbReference>
<protein>
    <submittedName>
        <fullName evidence="2">Uncharacterized protein</fullName>
    </submittedName>
</protein>
<dbReference type="EMBL" id="CP003169">
    <property type="protein sequence ID" value="AEV72326.1"/>
    <property type="molecule type" value="Genomic_DNA"/>
</dbReference>
<keyword evidence="3" id="KW-1185">Reference proteome</keyword>
<evidence type="ECO:0000313" key="3">
    <source>
        <dbReference type="Proteomes" id="UP000005442"/>
    </source>
</evidence>
<organism evidence="2 3">
    <name type="scientific">Mycolicibacterium rhodesiae (strain NBB3)</name>
    <name type="common">Mycobacterium rhodesiae</name>
    <dbReference type="NCBI Taxonomy" id="710685"/>
    <lineage>
        <taxon>Bacteria</taxon>
        <taxon>Bacillati</taxon>
        <taxon>Actinomycetota</taxon>
        <taxon>Actinomycetes</taxon>
        <taxon>Mycobacteriales</taxon>
        <taxon>Mycobacteriaceae</taxon>
        <taxon>Mycolicibacterium</taxon>
    </lineage>
</organism>
<accession>G8RKA1</accession>
<proteinExistence type="predicted"/>
<name>G8RKA1_MYCRN</name>
<dbReference type="eggNOG" id="ENOG5031Q0H">
    <property type="taxonomic scope" value="Bacteria"/>
</dbReference>
<sequence>MPSIKTTLAAIAAAGGMTAAALGVGAGLAVSQPPPPPPPRPAEAPWPPPPPRGEIPPPNAPPKTAEFFLNEPVVWTSMWGGRWGVWKNGQFITLSSNIVTGGG</sequence>
<evidence type="ECO:0000256" key="1">
    <source>
        <dbReference type="SAM" id="MobiDB-lite"/>
    </source>
</evidence>
<dbReference type="HOGENOM" id="CLU_176241_0_0_11"/>
<dbReference type="Proteomes" id="UP000005442">
    <property type="component" value="Chromosome"/>
</dbReference>
<dbReference type="AlphaFoldDB" id="G8RKA1"/>
<dbReference type="KEGG" id="mrh:MycrhN_1712"/>
<feature type="region of interest" description="Disordered" evidence="1">
    <location>
        <begin position="27"/>
        <end position="63"/>
    </location>
</feature>